<sequence length="67" mass="7680">MKYLFFFILLLNSGNARAWRTGQCRGECGDFLRAISGGNTGILALEIALFVFVVLYLFIKIMEKWDK</sequence>
<protein>
    <submittedName>
        <fullName evidence="2">Uncharacterized protein</fullName>
    </submittedName>
</protein>
<dbReference type="EMBL" id="CP013611">
    <property type="protein sequence ID" value="ALU44509.1"/>
    <property type="molecule type" value="Genomic_DNA"/>
</dbReference>
<gene>
    <name evidence="2" type="ORF">AT705_17170</name>
</gene>
<reference evidence="2 3" key="1">
    <citation type="submission" date="2015-12" db="EMBL/GenBank/DDBJ databases">
        <title>Complete genome sequence of Pseudoalteromonas rubra SCSIO 6842, harboring a conjugative plasmid.</title>
        <authorList>
            <person name="Li B."/>
            <person name="Wang X."/>
        </authorList>
    </citation>
    <scope>NUCLEOTIDE SEQUENCE [LARGE SCALE GENOMIC DNA]</scope>
    <source>
        <strain evidence="2 3">SCSIO 6842</strain>
    </source>
</reference>
<dbReference type="KEGG" id="prr:AT705_17170"/>
<proteinExistence type="predicted"/>
<keyword evidence="1" id="KW-1133">Transmembrane helix</keyword>
<keyword evidence="1" id="KW-0812">Transmembrane</keyword>
<evidence type="ECO:0000313" key="3">
    <source>
        <dbReference type="Proteomes" id="UP000069015"/>
    </source>
</evidence>
<dbReference type="Proteomes" id="UP000069015">
    <property type="component" value="Chromosome 1"/>
</dbReference>
<organism evidence="2 3">
    <name type="scientific">Pseudoalteromonas rubra</name>
    <dbReference type="NCBI Taxonomy" id="43658"/>
    <lineage>
        <taxon>Bacteria</taxon>
        <taxon>Pseudomonadati</taxon>
        <taxon>Pseudomonadota</taxon>
        <taxon>Gammaproteobacteria</taxon>
        <taxon>Alteromonadales</taxon>
        <taxon>Pseudoalteromonadaceae</taxon>
        <taxon>Pseudoalteromonas</taxon>
    </lineage>
</organism>
<accession>A0A0U2PBK4</accession>
<evidence type="ECO:0000256" key="1">
    <source>
        <dbReference type="SAM" id="Phobius"/>
    </source>
</evidence>
<name>A0A0U2PBK4_9GAMM</name>
<keyword evidence="1" id="KW-0472">Membrane</keyword>
<evidence type="ECO:0000313" key="2">
    <source>
        <dbReference type="EMBL" id="ALU44509.1"/>
    </source>
</evidence>
<dbReference type="AlphaFoldDB" id="A0A0U2PBK4"/>
<feature type="transmembrane region" description="Helical" evidence="1">
    <location>
        <begin position="42"/>
        <end position="59"/>
    </location>
</feature>